<dbReference type="EMBL" id="VFIP01000004">
    <property type="protein sequence ID" value="TWS00054.1"/>
    <property type="molecule type" value="Genomic_DNA"/>
</dbReference>
<proteinExistence type="predicted"/>
<dbReference type="AlphaFoldDB" id="A0A5C5Q387"/>
<organism evidence="1 2">
    <name type="scientific">Pseudomonas saxonica</name>
    <dbReference type="NCBI Taxonomy" id="2600598"/>
    <lineage>
        <taxon>Bacteria</taxon>
        <taxon>Pseudomonadati</taxon>
        <taxon>Pseudomonadota</taxon>
        <taxon>Gammaproteobacteria</taxon>
        <taxon>Pseudomonadales</taxon>
        <taxon>Pseudomonadaceae</taxon>
        <taxon>Pseudomonas</taxon>
    </lineage>
</organism>
<reference evidence="1 2" key="1">
    <citation type="submission" date="2019-06" db="EMBL/GenBank/DDBJ databases">
        <title>Pseudomonas bimorpha sp. nov. isolated from bovine raw milk and skim milk concentrate.</title>
        <authorList>
            <person name="Hofmann K."/>
            <person name="Huptas C."/>
            <person name="Doll E."/>
            <person name="Scherer S."/>
            <person name="Wenning M."/>
        </authorList>
    </citation>
    <scope>NUCLEOTIDE SEQUENCE [LARGE SCALE GENOMIC DNA]</scope>
    <source>
        <strain evidence="1 2">DSM 108990</strain>
    </source>
</reference>
<dbReference type="Proteomes" id="UP000317901">
    <property type="component" value="Unassembled WGS sequence"/>
</dbReference>
<gene>
    <name evidence="1" type="ORF">FJD37_03600</name>
</gene>
<accession>A0A5C5Q387</accession>
<dbReference type="OrthoDB" id="7022899at2"/>
<evidence type="ECO:0000313" key="2">
    <source>
        <dbReference type="Proteomes" id="UP000317901"/>
    </source>
</evidence>
<protein>
    <submittedName>
        <fullName evidence="1">Uncharacterized protein</fullName>
    </submittedName>
</protein>
<evidence type="ECO:0000313" key="1">
    <source>
        <dbReference type="EMBL" id="TWS00054.1"/>
    </source>
</evidence>
<dbReference type="RefSeq" id="WP_146425054.1">
    <property type="nucleotide sequence ID" value="NZ_VFIP01000004.1"/>
</dbReference>
<sequence length="65" mass="7633">MNKEDYSRPRRAPFPRELAALIARKADVMARRIEDEAITQMVRDAQRALDRGVPQVEIVRVMRLR</sequence>
<comment type="caution">
    <text evidence="1">The sequence shown here is derived from an EMBL/GenBank/DDBJ whole genome shotgun (WGS) entry which is preliminary data.</text>
</comment>
<name>A0A5C5Q387_9PSED</name>